<gene>
    <name evidence="3" type="ORF">PCOR1329_LOCUS28113</name>
</gene>
<dbReference type="Gene3D" id="3.40.50.300">
    <property type="entry name" value="P-loop containing nucleotide triphosphate hydrolases"/>
    <property type="match status" value="1"/>
</dbReference>
<feature type="domain" description="DNA2/NAM7 helicase-like C-terminal" evidence="2">
    <location>
        <begin position="64"/>
        <end position="116"/>
    </location>
</feature>
<sequence>MAWAGLAPRLARSLARLPGRPGLAAGRPLPADFPDSPDRQGPGEESGIAMRFCGLEERCLRLFENNLMSIGAVDGCHGDEAALVIACAARADGARCWGFLGDPSRVDVALARAEDGAINGNACNCAASSQRKILAEWGLVSDSGSSAKTPTGQAAASAMGESWIRDNSSAEDEKLIEEERELRAWYKKVGEIREPHGPGVAPTHDAPLPARWGWNRLADDLQTTRAALLLDLAPFPIARHVLAVHPRQCGPGDAPADLFEHALPIASRPRGLRLRS</sequence>
<evidence type="ECO:0000256" key="1">
    <source>
        <dbReference type="SAM" id="MobiDB-lite"/>
    </source>
</evidence>
<evidence type="ECO:0000259" key="2">
    <source>
        <dbReference type="Pfam" id="PF13087"/>
    </source>
</evidence>
<proteinExistence type="predicted"/>
<evidence type="ECO:0000313" key="3">
    <source>
        <dbReference type="EMBL" id="CAK0829036.1"/>
    </source>
</evidence>
<organism evidence="3 4">
    <name type="scientific">Prorocentrum cordatum</name>
    <dbReference type="NCBI Taxonomy" id="2364126"/>
    <lineage>
        <taxon>Eukaryota</taxon>
        <taxon>Sar</taxon>
        <taxon>Alveolata</taxon>
        <taxon>Dinophyceae</taxon>
        <taxon>Prorocentrales</taxon>
        <taxon>Prorocentraceae</taxon>
        <taxon>Prorocentrum</taxon>
    </lineage>
</organism>
<accession>A0ABN9SBP4</accession>
<dbReference type="EMBL" id="CAUYUJ010010314">
    <property type="protein sequence ID" value="CAK0829036.1"/>
    <property type="molecule type" value="Genomic_DNA"/>
</dbReference>
<dbReference type="InterPro" id="IPR027417">
    <property type="entry name" value="P-loop_NTPase"/>
</dbReference>
<evidence type="ECO:0000313" key="4">
    <source>
        <dbReference type="Proteomes" id="UP001189429"/>
    </source>
</evidence>
<keyword evidence="4" id="KW-1185">Reference proteome</keyword>
<name>A0ABN9SBP4_9DINO</name>
<comment type="caution">
    <text evidence="3">The sequence shown here is derived from an EMBL/GenBank/DDBJ whole genome shotgun (WGS) entry which is preliminary data.</text>
</comment>
<dbReference type="InterPro" id="IPR041679">
    <property type="entry name" value="DNA2/NAM7-like_C"/>
</dbReference>
<dbReference type="Pfam" id="PF13087">
    <property type="entry name" value="AAA_12"/>
    <property type="match status" value="1"/>
</dbReference>
<reference evidence="3" key="1">
    <citation type="submission" date="2023-10" db="EMBL/GenBank/DDBJ databases">
        <authorList>
            <person name="Chen Y."/>
            <person name="Shah S."/>
            <person name="Dougan E. K."/>
            <person name="Thang M."/>
            <person name="Chan C."/>
        </authorList>
    </citation>
    <scope>NUCLEOTIDE SEQUENCE [LARGE SCALE GENOMIC DNA]</scope>
</reference>
<dbReference type="Proteomes" id="UP001189429">
    <property type="component" value="Unassembled WGS sequence"/>
</dbReference>
<protein>
    <recommendedName>
        <fullName evidence="2">DNA2/NAM7 helicase-like C-terminal domain-containing protein</fullName>
    </recommendedName>
</protein>
<feature type="region of interest" description="Disordered" evidence="1">
    <location>
        <begin position="21"/>
        <end position="44"/>
    </location>
</feature>